<dbReference type="EMBL" id="QKSB01000006">
    <property type="protein sequence ID" value="PZE16841.1"/>
    <property type="molecule type" value="Genomic_DNA"/>
</dbReference>
<dbReference type="Proteomes" id="UP000249248">
    <property type="component" value="Unassembled WGS sequence"/>
</dbReference>
<dbReference type="AlphaFoldDB" id="A0A2W1N1M2"/>
<reference evidence="1 2" key="1">
    <citation type="submission" date="2018-06" db="EMBL/GenBank/DDBJ databases">
        <title>The draft genome sequence of Crocinitomix sp. SM1701.</title>
        <authorList>
            <person name="Zhang X."/>
        </authorList>
    </citation>
    <scope>NUCLEOTIDE SEQUENCE [LARGE SCALE GENOMIC DNA]</scope>
    <source>
        <strain evidence="1 2">SM1701</strain>
    </source>
</reference>
<evidence type="ECO:0000313" key="2">
    <source>
        <dbReference type="Proteomes" id="UP000249248"/>
    </source>
</evidence>
<keyword evidence="2" id="KW-1185">Reference proteome</keyword>
<organism evidence="1 2">
    <name type="scientific">Putridiphycobacter roseus</name>
    <dbReference type="NCBI Taxonomy" id="2219161"/>
    <lineage>
        <taxon>Bacteria</taxon>
        <taxon>Pseudomonadati</taxon>
        <taxon>Bacteroidota</taxon>
        <taxon>Flavobacteriia</taxon>
        <taxon>Flavobacteriales</taxon>
        <taxon>Crocinitomicaceae</taxon>
        <taxon>Putridiphycobacter</taxon>
    </lineage>
</organism>
<evidence type="ECO:0000313" key="1">
    <source>
        <dbReference type="EMBL" id="PZE16841.1"/>
    </source>
</evidence>
<comment type="caution">
    <text evidence="1">The sequence shown here is derived from an EMBL/GenBank/DDBJ whole genome shotgun (WGS) entry which is preliminary data.</text>
</comment>
<proteinExistence type="predicted"/>
<name>A0A2W1N1M2_9FLAO</name>
<protein>
    <submittedName>
        <fullName evidence="1">Uncharacterized protein</fullName>
    </submittedName>
</protein>
<accession>A0A2W1N1M2</accession>
<gene>
    <name evidence="1" type="ORF">DNU06_11330</name>
</gene>
<sequence length="67" mass="7764">MLTSHACQSDNWSKSEKKNFIKICQDEGGSNDYCDCFLEKLMEHTPIAEELERLDYETKVELAKSCE</sequence>